<name>A0A0E9X7Y0_ANGAN</name>
<organism evidence="1">
    <name type="scientific">Anguilla anguilla</name>
    <name type="common">European freshwater eel</name>
    <name type="synonym">Muraena anguilla</name>
    <dbReference type="NCBI Taxonomy" id="7936"/>
    <lineage>
        <taxon>Eukaryota</taxon>
        <taxon>Metazoa</taxon>
        <taxon>Chordata</taxon>
        <taxon>Craniata</taxon>
        <taxon>Vertebrata</taxon>
        <taxon>Euteleostomi</taxon>
        <taxon>Actinopterygii</taxon>
        <taxon>Neopterygii</taxon>
        <taxon>Teleostei</taxon>
        <taxon>Anguilliformes</taxon>
        <taxon>Anguillidae</taxon>
        <taxon>Anguilla</taxon>
    </lineage>
</organism>
<reference evidence="1" key="1">
    <citation type="submission" date="2014-11" db="EMBL/GenBank/DDBJ databases">
        <authorList>
            <person name="Amaro Gonzalez C."/>
        </authorList>
    </citation>
    <scope>NUCLEOTIDE SEQUENCE</scope>
</reference>
<dbReference type="EMBL" id="GBXM01010794">
    <property type="protein sequence ID" value="JAH97783.1"/>
    <property type="molecule type" value="Transcribed_RNA"/>
</dbReference>
<accession>A0A0E9X7Y0</accession>
<dbReference type="AlphaFoldDB" id="A0A0E9X7Y0"/>
<reference evidence="1" key="2">
    <citation type="journal article" date="2015" name="Fish Shellfish Immunol.">
        <title>Early steps in the European eel (Anguilla anguilla)-Vibrio vulnificus interaction in the gills: Role of the RtxA13 toxin.</title>
        <authorList>
            <person name="Callol A."/>
            <person name="Pajuelo D."/>
            <person name="Ebbesson L."/>
            <person name="Teles M."/>
            <person name="MacKenzie S."/>
            <person name="Amaro C."/>
        </authorList>
    </citation>
    <scope>NUCLEOTIDE SEQUENCE</scope>
</reference>
<evidence type="ECO:0000313" key="1">
    <source>
        <dbReference type="EMBL" id="JAH97783.1"/>
    </source>
</evidence>
<protein>
    <submittedName>
        <fullName evidence="1">Uncharacterized protein</fullName>
    </submittedName>
</protein>
<proteinExistence type="predicted"/>
<sequence>MSRLFVMCKLLHKGQFTHYYVLECRYLLITGAAGPWAPYSFSHLKTRNLQCTCYITQCVTLNSISDCL</sequence>